<evidence type="ECO:0000256" key="1">
    <source>
        <dbReference type="SAM" id="MobiDB-lite"/>
    </source>
</evidence>
<keyword evidence="2" id="KW-0472">Membrane</keyword>
<dbReference type="Proteomes" id="UP000192251">
    <property type="component" value="Chromosome"/>
</dbReference>
<protein>
    <recommendedName>
        <fullName evidence="5">PH domain-containing protein</fullName>
    </recommendedName>
</protein>
<evidence type="ECO:0008006" key="5">
    <source>
        <dbReference type="Google" id="ProtNLM"/>
    </source>
</evidence>
<dbReference type="KEGG" id="kab:B7C62_18820"/>
<feature type="transmembrane region" description="Helical" evidence="2">
    <location>
        <begin position="209"/>
        <end position="227"/>
    </location>
</feature>
<proteinExistence type="predicted"/>
<evidence type="ECO:0000313" key="3">
    <source>
        <dbReference type="EMBL" id="ARF74067.1"/>
    </source>
</evidence>
<reference evidence="3 4" key="1">
    <citation type="submission" date="2017-04" db="EMBL/GenBank/DDBJ databases">
        <title>The complete genome sequence of Streptomyces albolongus YIM 101047, the producer of novel bafilomycins and novel odoriferous sesquiterpenoids.</title>
        <authorList>
            <person name="Yin M."/>
            <person name="Jiang Y."/>
        </authorList>
    </citation>
    <scope>NUCLEOTIDE SEQUENCE [LARGE SCALE GENOMIC DNA]</scope>
    <source>
        <strain evidence="3 4">YIM 101047</strain>
    </source>
</reference>
<name>A0ABC8BVF1_9ACTN</name>
<organism evidence="3 4">
    <name type="scientific">Kitasatospora albolonga</name>
    <dbReference type="NCBI Taxonomy" id="68173"/>
    <lineage>
        <taxon>Bacteria</taxon>
        <taxon>Bacillati</taxon>
        <taxon>Actinomycetota</taxon>
        <taxon>Actinomycetes</taxon>
        <taxon>Kitasatosporales</taxon>
        <taxon>Streptomycetaceae</taxon>
        <taxon>Kitasatospora</taxon>
    </lineage>
</organism>
<gene>
    <name evidence="3" type="ORF">B7C62_18820</name>
</gene>
<sequence>MATWRTTEPKGADFMGQPQSRRRDRHREQAREQARERRLRHEALAGTITPASAPLVWRPGWGCRVLAAVWFGVLVLFTPFFYGQDGQDLAAFRPVDWFFRVWAVAVALWILGRLGMWRITADRDGVSVPGFFTVARIPWADVGEAVPRRYGFVSVGHRTAGAFTPPVLARLLRRPVAVEEVADHLTVLARHPGLRPTGKAGPRTRGLPYIAWTPLPFLVIAALHLLAL</sequence>
<feature type="transmembrane region" description="Helical" evidence="2">
    <location>
        <begin position="61"/>
        <end position="82"/>
    </location>
</feature>
<accession>A0ABC8BVF1</accession>
<keyword evidence="2" id="KW-1133">Transmembrane helix</keyword>
<feature type="region of interest" description="Disordered" evidence="1">
    <location>
        <begin position="1"/>
        <end position="32"/>
    </location>
</feature>
<evidence type="ECO:0000256" key="2">
    <source>
        <dbReference type="SAM" id="Phobius"/>
    </source>
</evidence>
<dbReference type="AlphaFoldDB" id="A0ABC8BVF1"/>
<dbReference type="EMBL" id="CP020563">
    <property type="protein sequence ID" value="ARF74067.1"/>
    <property type="molecule type" value="Genomic_DNA"/>
</dbReference>
<feature type="transmembrane region" description="Helical" evidence="2">
    <location>
        <begin position="97"/>
        <end position="116"/>
    </location>
</feature>
<keyword evidence="4" id="KW-1185">Reference proteome</keyword>
<keyword evidence="2" id="KW-0812">Transmembrane</keyword>
<evidence type="ECO:0000313" key="4">
    <source>
        <dbReference type="Proteomes" id="UP000192251"/>
    </source>
</evidence>